<evidence type="ECO:0000313" key="5">
    <source>
        <dbReference type="Proteomes" id="UP001596266"/>
    </source>
</evidence>
<comment type="caution">
    <text evidence="4">The sequence shown here is derived from an EMBL/GenBank/DDBJ whole genome shotgun (WGS) entry which is preliminary data.</text>
</comment>
<dbReference type="InterPro" id="IPR012551">
    <property type="entry name" value="DUF1707_SHOCT-like"/>
</dbReference>
<accession>A0ABW1WYB4</accession>
<sequence>MSNLPISSKYRSQPDLPVSDAERDDLTRRLNAAFERGDVSQDDYRALLDRLYAARTLGELVPVVEQAAVRETHNSPAIVAQQTALEPGQVNETSGGMELAKMTMYGSMALVGVLVIMLVLLAM</sequence>
<dbReference type="Pfam" id="PF08044">
    <property type="entry name" value="DUF1707"/>
    <property type="match status" value="1"/>
</dbReference>
<protein>
    <submittedName>
        <fullName evidence="4">DUF1707 domain-containing protein</fullName>
    </submittedName>
</protein>
<evidence type="ECO:0000256" key="1">
    <source>
        <dbReference type="SAM" id="MobiDB-lite"/>
    </source>
</evidence>
<organism evidence="4 5">
    <name type="scientific">Luteococcus sanguinis</name>
    <dbReference type="NCBI Taxonomy" id="174038"/>
    <lineage>
        <taxon>Bacteria</taxon>
        <taxon>Bacillati</taxon>
        <taxon>Actinomycetota</taxon>
        <taxon>Actinomycetes</taxon>
        <taxon>Propionibacteriales</taxon>
        <taxon>Propionibacteriaceae</taxon>
        <taxon>Luteococcus</taxon>
    </lineage>
</organism>
<keyword evidence="2" id="KW-0472">Membrane</keyword>
<gene>
    <name evidence="4" type="ORF">ACFP57_04280</name>
</gene>
<keyword evidence="5" id="KW-1185">Reference proteome</keyword>
<evidence type="ECO:0000256" key="2">
    <source>
        <dbReference type="SAM" id="Phobius"/>
    </source>
</evidence>
<evidence type="ECO:0000313" key="4">
    <source>
        <dbReference type="EMBL" id="MFC6396209.1"/>
    </source>
</evidence>
<keyword evidence="2" id="KW-1133">Transmembrane helix</keyword>
<proteinExistence type="predicted"/>
<feature type="domain" description="DUF1707" evidence="3">
    <location>
        <begin position="18"/>
        <end position="64"/>
    </location>
</feature>
<reference evidence="5" key="1">
    <citation type="journal article" date="2019" name="Int. J. Syst. Evol. Microbiol.">
        <title>The Global Catalogue of Microorganisms (GCM) 10K type strain sequencing project: providing services to taxonomists for standard genome sequencing and annotation.</title>
        <authorList>
            <consortium name="The Broad Institute Genomics Platform"/>
            <consortium name="The Broad Institute Genome Sequencing Center for Infectious Disease"/>
            <person name="Wu L."/>
            <person name="Ma J."/>
        </authorList>
    </citation>
    <scope>NUCLEOTIDE SEQUENCE [LARGE SCALE GENOMIC DNA]</scope>
    <source>
        <strain evidence="5">CGMCC 1.15277</strain>
    </source>
</reference>
<dbReference type="EMBL" id="JBHSUA010000009">
    <property type="protein sequence ID" value="MFC6396209.1"/>
    <property type="molecule type" value="Genomic_DNA"/>
</dbReference>
<name>A0ABW1WYB4_9ACTN</name>
<keyword evidence="2" id="KW-0812">Transmembrane</keyword>
<feature type="region of interest" description="Disordered" evidence="1">
    <location>
        <begin position="1"/>
        <end position="22"/>
    </location>
</feature>
<dbReference type="Proteomes" id="UP001596266">
    <property type="component" value="Unassembled WGS sequence"/>
</dbReference>
<feature type="compositionally biased region" description="Polar residues" evidence="1">
    <location>
        <begin position="1"/>
        <end position="11"/>
    </location>
</feature>
<evidence type="ECO:0000259" key="3">
    <source>
        <dbReference type="Pfam" id="PF08044"/>
    </source>
</evidence>
<feature type="transmembrane region" description="Helical" evidence="2">
    <location>
        <begin position="102"/>
        <end position="122"/>
    </location>
</feature>
<dbReference type="RefSeq" id="WP_343885164.1">
    <property type="nucleotide sequence ID" value="NZ_BAAAKI010000004.1"/>
</dbReference>